<dbReference type="Proteomes" id="UP000813444">
    <property type="component" value="Unassembled WGS sequence"/>
</dbReference>
<protein>
    <submittedName>
        <fullName evidence="1">Uncharacterized protein</fullName>
    </submittedName>
</protein>
<proteinExistence type="predicted"/>
<evidence type="ECO:0000313" key="2">
    <source>
        <dbReference type="Proteomes" id="UP000813444"/>
    </source>
</evidence>
<evidence type="ECO:0000313" key="1">
    <source>
        <dbReference type="EMBL" id="KAH7322734.1"/>
    </source>
</evidence>
<dbReference type="AlphaFoldDB" id="A0A8K0SRN3"/>
<comment type="caution">
    <text evidence="1">The sequence shown here is derived from an EMBL/GenBank/DDBJ whole genome shotgun (WGS) entry which is preliminary data.</text>
</comment>
<dbReference type="EMBL" id="JAGPNK010000004">
    <property type="protein sequence ID" value="KAH7322734.1"/>
    <property type="molecule type" value="Genomic_DNA"/>
</dbReference>
<organism evidence="1 2">
    <name type="scientific">Stachybotrys elegans</name>
    <dbReference type="NCBI Taxonomy" id="80388"/>
    <lineage>
        <taxon>Eukaryota</taxon>
        <taxon>Fungi</taxon>
        <taxon>Dikarya</taxon>
        <taxon>Ascomycota</taxon>
        <taxon>Pezizomycotina</taxon>
        <taxon>Sordariomycetes</taxon>
        <taxon>Hypocreomycetidae</taxon>
        <taxon>Hypocreales</taxon>
        <taxon>Stachybotryaceae</taxon>
        <taxon>Stachybotrys</taxon>
    </lineage>
</organism>
<accession>A0A8K0SRN3</accession>
<sequence>MGVEEYWSPIFSWWLLAVGPRCSGHLGPLASSHHERPAVSDDECPAVSCRGLGHGSKGEYFTSQPCWLITN</sequence>
<gene>
    <name evidence="1" type="ORF">B0I35DRAFT_186690</name>
</gene>
<name>A0A8K0SRN3_9HYPO</name>
<reference evidence="1" key="1">
    <citation type="journal article" date="2021" name="Nat. Commun.">
        <title>Genetic determinants of endophytism in the Arabidopsis root mycobiome.</title>
        <authorList>
            <person name="Mesny F."/>
            <person name="Miyauchi S."/>
            <person name="Thiergart T."/>
            <person name="Pickel B."/>
            <person name="Atanasova L."/>
            <person name="Karlsson M."/>
            <person name="Huettel B."/>
            <person name="Barry K.W."/>
            <person name="Haridas S."/>
            <person name="Chen C."/>
            <person name="Bauer D."/>
            <person name="Andreopoulos W."/>
            <person name="Pangilinan J."/>
            <person name="LaButti K."/>
            <person name="Riley R."/>
            <person name="Lipzen A."/>
            <person name="Clum A."/>
            <person name="Drula E."/>
            <person name="Henrissat B."/>
            <person name="Kohler A."/>
            <person name="Grigoriev I.V."/>
            <person name="Martin F.M."/>
            <person name="Hacquard S."/>
        </authorList>
    </citation>
    <scope>NUCLEOTIDE SEQUENCE</scope>
    <source>
        <strain evidence="1">MPI-CAGE-CH-0235</strain>
    </source>
</reference>
<keyword evidence="2" id="KW-1185">Reference proteome</keyword>